<sequence>MALSSPFCNQIPLHAISSSSSSPSSRKRLQCLDFFNYNSNALLKWATHRPFSAATAPPPRTRIQCFSRRKFQSDECF</sequence>
<dbReference type="AlphaFoldDB" id="A0A8K0HM51"/>
<comment type="caution">
    <text evidence="1">The sequence shown here is derived from an EMBL/GenBank/DDBJ whole genome shotgun (WGS) entry which is preliminary data.</text>
</comment>
<protein>
    <submittedName>
        <fullName evidence="1">Uncharacterized protein</fullName>
    </submittedName>
</protein>
<dbReference type="Proteomes" id="UP000796880">
    <property type="component" value="Unassembled WGS sequence"/>
</dbReference>
<evidence type="ECO:0000313" key="1">
    <source>
        <dbReference type="EMBL" id="KAF3454094.1"/>
    </source>
</evidence>
<accession>A0A8K0HM51</accession>
<gene>
    <name evidence="1" type="ORF">FNV43_RR04541</name>
</gene>
<keyword evidence="2" id="KW-1185">Reference proteome</keyword>
<dbReference type="EMBL" id="VOIH02000002">
    <property type="protein sequence ID" value="KAF3454094.1"/>
    <property type="molecule type" value="Genomic_DNA"/>
</dbReference>
<proteinExistence type="predicted"/>
<name>A0A8K0HM51_9ROSA</name>
<organism evidence="1 2">
    <name type="scientific">Rhamnella rubrinervis</name>
    <dbReference type="NCBI Taxonomy" id="2594499"/>
    <lineage>
        <taxon>Eukaryota</taxon>
        <taxon>Viridiplantae</taxon>
        <taxon>Streptophyta</taxon>
        <taxon>Embryophyta</taxon>
        <taxon>Tracheophyta</taxon>
        <taxon>Spermatophyta</taxon>
        <taxon>Magnoliopsida</taxon>
        <taxon>eudicotyledons</taxon>
        <taxon>Gunneridae</taxon>
        <taxon>Pentapetalae</taxon>
        <taxon>rosids</taxon>
        <taxon>fabids</taxon>
        <taxon>Rosales</taxon>
        <taxon>Rhamnaceae</taxon>
        <taxon>rhamnoid group</taxon>
        <taxon>Rhamneae</taxon>
        <taxon>Rhamnella</taxon>
    </lineage>
</organism>
<evidence type="ECO:0000313" key="2">
    <source>
        <dbReference type="Proteomes" id="UP000796880"/>
    </source>
</evidence>
<reference evidence="1" key="1">
    <citation type="submission" date="2020-03" db="EMBL/GenBank/DDBJ databases">
        <title>A high-quality chromosome-level genome assembly of a woody plant with both climbing and erect habits, Rhamnella rubrinervis.</title>
        <authorList>
            <person name="Lu Z."/>
            <person name="Yang Y."/>
            <person name="Zhu X."/>
            <person name="Sun Y."/>
        </authorList>
    </citation>
    <scope>NUCLEOTIDE SEQUENCE</scope>
    <source>
        <strain evidence="1">BYM</strain>
        <tissue evidence="1">Leaf</tissue>
    </source>
</reference>